<name>A0A2T7BI59_9BACT</name>
<organism evidence="3 4">
    <name type="scientific">Chitinophaga parva</name>
    <dbReference type="NCBI Taxonomy" id="2169414"/>
    <lineage>
        <taxon>Bacteria</taxon>
        <taxon>Pseudomonadati</taxon>
        <taxon>Bacteroidota</taxon>
        <taxon>Chitinophagia</taxon>
        <taxon>Chitinophagales</taxon>
        <taxon>Chitinophagaceae</taxon>
        <taxon>Chitinophaga</taxon>
    </lineage>
</organism>
<gene>
    <name evidence="3" type="ORF">DCC81_17150</name>
</gene>
<comment type="caution">
    <text evidence="3">The sequence shown here is derived from an EMBL/GenBank/DDBJ whole genome shotgun (WGS) entry which is preliminary data.</text>
</comment>
<protein>
    <recommendedName>
        <fullName evidence="2">Transglutaminase-like domain-containing protein</fullName>
    </recommendedName>
</protein>
<keyword evidence="1" id="KW-0732">Signal</keyword>
<dbReference type="Proteomes" id="UP000244450">
    <property type="component" value="Unassembled WGS sequence"/>
</dbReference>
<dbReference type="Gene3D" id="2.60.120.1130">
    <property type="match status" value="1"/>
</dbReference>
<reference evidence="3 4" key="1">
    <citation type="submission" date="2018-04" db="EMBL/GenBank/DDBJ databases">
        <title>Chitinophaga fuyangensis sp. nov., isolated from soil in a chemical factory.</title>
        <authorList>
            <person name="Chen K."/>
        </authorList>
    </citation>
    <scope>NUCLEOTIDE SEQUENCE [LARGE SCALE GENOMIC DNA]</scope>
    <source>
        <strain evidence="3 4">LY-1</strain>
    </source>
</reference>
<accession>A0A2T7BI59</accession>
<dbReference type="EMBL" id="QCYK01000002">
    <property type="protein sequence ID" value="PUZ25971.1"/>
    <property type="molecule type" value="Genomic_DNA"/>
</dbReference>
<dbReference type="Pfam" id="PF01841">
    <property type="entry name" value="Transglut_core"/>
    <property type="match status" value="1"/>
</dbReference>
<sequence length="683" mass="77433">MKLNCMNRTFKALLGLCATLFVVPVLAQDKNKEKIPYRFGKVTAQDFAPKVYSIDSAAHAVILCDVGNAGYNSSSGSMEMVFHRYTRVRILHKAGYDAADFSVRMRKGASAADDDRLTDLKAVTYNLENGQVVETKLDSKSVFTTKVTDHIFDESFTLPNVKEGSIIEVSYDLHRFTSYALPSWRFQGKYPREWCEYDVSIPELFNFVFMRQGYYPVTESKETRLERFHIRYEPDGATGRSESSDLEQNVTDYRFVSHNMPALHEEPFTTTIRNHEQAITFQLASIRWPSGVTKNVLGSWSQLAQSLLEDENFGASLSKNNGYLADVVKQVTAGAQTGEEKARRLYAYIQHNYSCTEAERLYMDEDGLKAVFNNKKGNSTALNLLLVAMLRRAGLQAWPIILSTRDNGTTPAMYPLADRYNYVVVYAQDGDQAFSMDASRPLLGFNHLPLECYNGHARMVTPDMPAVFLEADSLQELDRTTVMATLDSTGNLTGNVQSQPGYYGSYKIRRDIHDKGNASFFKETGKSFYNDALISNEQVSDLDSLDVPLMTSFDFKVNSTGDEDHLYLTPLFGAATRENPFAAVERRYPVEFPYMMWEMYTLNLALPPNYEVEELPKPAVVKLNEVDGVFQYLVQASAENVQLRVVVHLTRANFQPEEYNDLRAFFDYIVKKEAEQIVLKKKA</sequence>
<evidence type="ECO:0000259" key="2">
    <source>
        <dbReference type="Pfam" id="PF01841"/>
    </source>
</evidence>
<feature type="chain" id="PRO_5015537264" description="Transglutaminase-like domain-containing protein" evidence="1">
    <location>
        <begin position="28"/>
        <end position="683"/>
    </location>
</feature>
<evidence type="ECO:0000313" key="4">
    <source>
        <dbReference type="Proteomes" id="UP000244450"/>
    </source>
</evidence>
<dbReference type="Gene3D" id="2.60.40.3140">
    <property type="match status" value="1"/>
</dbReference>
<dbReference type="OrthoDB" id="98874at2"/>
<keyword evidence="4" id="KW-1185">Reference proteome</keyword>
<dbReference type="InterPro" id="IPR002931">
    <property type="entry name" value="Transglutaminase-like"/>
</dbReference>
<dbReference type="AlphaFoldDB" id="A0A2T7BI59"/>
<evidence type="ECO:0000256" key="1">
    <source>
        <dbReference type="SAM" id="SignalP"/>
    </source>
</evidence>
<proteinExistence type="predicted"/>
<dbReference type="SUPFAM" id="SSF54001">
    <property type="entry name" value="Cysteine proteinases"/>
    <property type="match status" value="1"/>
</dbReference>
<feature type="domain" description="Transglutaminase-like" evidence="2">
    <location>
        <begin position="327"/>
        <end position="409"/>
    </location>
</feature>
<dbReference type="InterPro" id="IPR038765">
    <property type="entry name" value="Papain-like_cys_pep_sf"/>
</dbReference>
<dbReference type="Gene3D" id="3.10.620.30">
    <property type="match status" value="1"/>
</dbReference>
<evidence type="ECO:0000313" key="3">
    <source>
        <dbReference type="EMBL" id="PUZ25971.1"/>
    </source>
</evidence>
<feature type="signal peptide" evidence="1">
    <location>
        <begin position="1"/>
        <end position="27"/>
    </location>
</feature>